<proteinExistence type="predicted"/>
<reference evidence="1" key="1">
    <citation type="submission" date="2022-02" db="EMBL/GenBank/DDBJ databases">
        <title>Plant Genome Project.</title>
        <authorList>
            <person name="Zhang R.-G."/>
        </authorList>
    </citation>
    <scope>NUCLEOTIDE SEQUENCE</scope>
    <source>
        <strain evidence="1">AT1</strain>
    </source>
</reference>
<comment type="caution">
    <text evidence="1">The sequence shown here is derived from an EMBL/GenBank/DDBJ whole genome shotgun (WGS) entry which is preliminary data.</text>
</comment>
<dbReference type="Proteomes" id="UP001062846">
    <property type="component" value="Chromosome 13"/>
</dbReference>
<name>A0ACC0L9W9_RHOML</name>
<accession>A0ACC0L9W9</accession>
<dbReference type="EMBL" id="CM046400">
    <property type="protein sequence ID" value="KAI8524933.1"/>
    <property type="molecule type" value="Genomic_DNA"/>
</dbReference>
<keyword evidence="2" id="KW-1185">Reference proteome</keyword>
<evidence type="ECO:0000313" key="2">
    <source>
        <dbReference type="Proteomes" id="UP001062846"/>
    </source>
</evidence>
<evidence type="ECO:0000313" key="1">
    <source>
        <dbReference type="EMBL" id="KAI8524933.1"/>
    </source>
</evidence>
<protein>
    <submittedName>
        <fullName evidence="1">Uncharacterized protein</fullName>
    </submittedName>
</protein>
<sequence>MTTPGCRCGAPCSFFEAPEGRRNASLKGNALACLVIIFEFSHDQHQQTRKEKNSEETNSSNHSKVLFKPFFRGNNEQFERGHGHQLKRWRMKIEGRLIVYK</sequence>
<gene>
    <name evidence="1" type="ORF">RHMOL_Rhmol13G0188200</name>
</gene>
<organism evidence="1 2">
    <name type="scientific">Rhododendron molle</name>
    <name type="common">Chinese azalea</name>
    <name type="synonym">Azalea mollis</name>
    <dbReference type="NCBI Taxonomy" id="49168"/>
    <lineage>
        <taxon>Eukaryota</taxon>
        <taxon>Viridiplantae</taxon>
        <taxon>Streptophyta</taxon>
        <taxon>Embryophyta</taxon>
        <taxon>Tracheophyta</taxon>
        <taxon>Spermatophyta</taxon>
        <taxon>Magnoliopsida</taxon>
        <taxon>eudicotyledons</taxon>
        <taxon>Gunneridae</taxon>
        <taxon>Pentapetalae</taxon>
        <taxon>asterids</taxon>
        <taxon>Ericales</taxon>
        <taxon>Ericaceae</taxon>
        <taxon>Ericoideae</taxon>
        <taxon>Rhodoreae</taxon>
        <taxon>Rhododendron</taxon>
    </lineage>
</organism>